<dbReference type="InterPro" id="IPR002937">
    <property type="entry name" value="Amino_oxidase"/>
</dbReference>
<accession>A0ABS1BIQ7</accession>
<dbReference type="RefSeq" id="WP_200585552.1">
    <property type="nucleotide sequence ID" value="NZ_JAEHFY010000008.1"/>
</dbReference>
<dbReference type="PANTHER" id="PTHR43734">
    <property type="entry name" value="PHYTOENE DESATURASE"/>
    <property type="match status" value="1"/>
</dbReference>
<comment type="similarity">
    <text evidence="2 5">Belongs to the carotenoid/retinoid oxidoreductase family.</text>
</comment>
<dbReference type="PANTHER" id="PTHR43734:SF1">
    <property type="entry name" value="PHYTOENE DESATURASE"/>
    <property type="match status" value="1"/>
</dbReference>
<evidence type="ECO:0000256" key="3">
    <source>
        <dbReference type="ARBA" id="ARBA00022746"/>
    </source>
</evidence>
<sequence length="494" mass="56491">MQQNFKVHIIGSGFSGLAAAAVLAKQGYGVTIIEKNNQAGGRARLWKSEGFTFDMGPSWYWMPDVFENYFALFGKKVSDFYDLKRLDPGYRVYFGKDDFMDIPANMEQLEALFEKYEKGSSIGLRKFMDQAAYKYKSAMGDYVFRPSHSITEFIDIRLLIESIRIHMLKPMSKHVRQYFTNPKLIQLLEFPVLFLGATAQKIPAMYSLMNHADLALGTWYPMGGMYEIVKAMVKVAESQGVKIMLDTEVKKIEIENGTAKKLITSKGNFETDFVVAAGDYHFIEQNLIEKKYRNYDKKYWDSRVMSPSSLLFYIGLDKKIEGIQHHNLFFDEDLDQHAKEIYTEPQWPSKPLFYVSCVSKTDLDAAPEGKENLFFLIPLAPGLKDTEELREKYYQIMMDRFEKITGQTIRGHEIVKRSYAMNDFVNDYHSFKGNAYGLANTLSQTAFFKPSMKAKKIDNLLYTGQLTVPGPGVPPSIISGQVVAKEAGLILKKR</sequence>
<evidence type="ECO:0000256" key="4">
    <source>
        <dbReference type="ARBA" id="ARBA00023002"/>
    </source>
</evidence>
<dbReference type="InterPro" id="IPR014105">
    <property type="entry name" value="Carotenoid/retinoid_OxRdtase"/>
</dbReference>
<gene>
    <name evidence="7" type="primary">crtI</name>
    <name evidence="7" type="ORF">I5M32_07365</name>
</gene>
<keyword evidence="8" id="KW-1185">Reference proteome</keyword>
<evidence type="ECO:0000256" key="2">
    <source>
        <dbReference type="ARBA" id="ARBA00006046"/>
    </source>
</evidence>
<comment type="pathway">
    <text evidence="1 5">Carotenoid biosynthesis.</text>
</comment>
<organism evidence="7 8">
    <name type="scientific">Pedobacter segetis</name>
    <dbReference type="NCBI Taxonomy" id="2793069"/>
    <lineage>
        <taxon>Bacteria</taxon>
        <taxon>Pseudomonadati</taxon>
        <taxon>Bacteroidota</taxon>
        <taxon>Sphingobacteriia</taxon>
        <taxon>Sphingobacteriales</taxon>
        <taxon>Sphingobacteriaceae</taxon>
        <taxon>Pedobacter</taxon>
    </lineage>
</organism>
<name>A0ABS1BIQ7_9SPHI</name>
<dbReference type="SUPFAM" id="SSF51905">
    <property type="entry name" value="FAD/NAD(P)-binding domain"/>
    <property type="match status" value="1"/>
</dbReference>
<dbReference type="EMBL" id="JAEHFY010000008">
    <property type="protein sequence ID" value="MBK0382775.1"/>
    <property type="molecule type" value="Genomic_DNA"/>
</dbReference>
<keyword evidence="3 5" id="KW-0125">Carotenoid biosynthesis</keyword>
<dbReference type="NCBIfam" id="TIGR02734">
    <property type="entry name" value="crtI_fam"/>
    <property type="match status" value="1"/>
</dbReference>
<feature type="domain" description="Amine oxidase" evidence="6">
    <location>
        <begin position="14"/>
        <end position="485"/>
    </location>
</feature>
<evidence type="ECO:0000313" key="8">
    <source>
        <dbReference type="Proteomes" id="UP000660024"/>
    </source>
</evidence>
<protein>
    <submittedName>
        <fullName evidence="7">Phytoene desaturase</fullName>
    </submittedName>
</protein>
<reference evidence="7 8" key="1">
    <citation type="submission" date="2020-12" db="EMBL/GenBank/DDBJ databases">
        <title>Bacterial novel species Pedobacter sp. SD-b isolated from soil.</title>
        <authorList>
            <person name="Jung H.-Y."/>
        </authorList>
    </citation>
    <scope>NUCLEOTIDE SEQUENCE [LARGE SCALE GENOMIC DNA]</scope>
    <source>
        <strain evidence="7 8">SD-b</strain>
    </source>
</reference>
<proteinExistence type="inferred from homology"/>
<comment type="caution">
    <text evidence="7">The sequence shown here is derived from an EMBL/GenBank/DDBJ whole genome shotgun (WGS) entry which is preliminary data.</text>
</comment>
<dbReference type="Gene3D" id="3.50.50.60">
    <property type="entry name" value="FAD/NAD(P)-binding domain"/>
    <property type="match status" value="2"/>
</dbReference>
<evidence type="ECO:0000259" key="6">
    <source>
        <dbReference type="Pfam" id="PF01593"/>
    </source>
</evidence>
<evidence type="ECO:0000313" key="7">
    <source>
        <dbReference type="EMBL" id="MBK0382775.1"/>
    </source>
</evidence>
<evidence type="ECO:0000256" key="1">
    <source>
        <dbReference type="ARBA" id="ARBA00004829"/>
    </source>
</evidence>
<keyword evidence="4 5" id="KW-0560">Oxidoreductase</keyword>
<evidence type="ECO:0000256" key="5">
    <source>
        <dbReference type="RuleBase" id="RU362075"/>
    </source>
</evidence>
<dbReference type="Pfam" id="PF01593">
    <property type="entry name" value="Amino_oxidase"/>
    <property type="match status" value="1"/>
</dbReference>
<dbReference type="Proteomes" id="UP000660024">
    <property type="component" value="Unassembled WGS sequence"/>
</dbReference>
<dbReference type="PRINTS" id="PR00419">
    <property type="entry name" value="ADXRDTASE"/>
</dbReference>
<dbReference type="InterPro" id="IPR036188">
    <property type="entry name" value="FAD/NAD-bd_sf"/>
</dbReference>